<gene>
    <name evidence="9" type="ORF">FB468_2528</name>
</gene>
<evidence type="ECO:0000256" key="4">
    <source>
        <dbReference type="ARBA" id="ARBA00022475"/>
    </source>
</evidence>
<comment type="caution">
    <text evidence="9">The sequence shown here is derived from an EMBL/GenBank/DDBJ whole genome shotgun (WGS) entry which is preliminary data.</text>
</comment>
<feature type="transmembrane region" description="Helical" evidence="8">
    <location>
        <begin position="117"/>
        <end position="138"/>
    </location>
</feature>
<dbReference type="EMBL" id="VFON01000001">
    <property type="protein sequence ID" value="TQL44471.1"/>
    <property type="molecule type" value="Genomic_DNA"/>
</dbReference>
<evidence type="ECO:0000256" key="2">
    <source>
        <dbReference type="ARBA" id="ARBA00007362"/>
    </source>
</evidence>
<feature type="transmembrane region" description="Helical" evidence="8">
    <location>
        <begin position="288"/>
        <end position="307"/>
    </location>
</feature>
<feature type="transmembrane region" description="Helical" evidence="8">
    <location>
        <begin position="255"/>
        <end position="276"/>
    </location>
</feature>
<evidence type="ECO:0000256" key="3">
    <source>
        <dbReference type="ARBA" id="ARBA00022448"/>
    </source>
</evidence>
<evidence type="ECO:0000313" key="9">
    <source>
        <dbReference type="EMBL" id="TQL44471.1"/>
    </source>
</evidence>
<evidence type="ECO:0000256" key="7">
    <source>
        <dbReference type="ARBA" id="ARBA00023136"/>
    </source>
</evidence>
<keyword evidence="7 8" id="KW-0472">Membrane</keyword>
<feature type="transmembrane region" description="Helical" evidence="8">
    <location>
        <begin position="23"/>
        <end position="41"/>
    </location>
</feature>
<feature type="transmembrane region" description="Helical" evidence="8">
    <location>
        <begin position="91"/>
        <end position="111"/>
    </location>
</feature>
<keyword evidence="5 8" id="KW-0812">Transmembrane</keyword>
<protein>
    <submittedName>
        <fullName evidence="9">Chloramphenicol-sensitive protein RarD</fullName>
    </submittedName>
</protein>
<evidence type="ECO:0000313" key="10">
    <source>
        <dbReference type="Proteomes" id="UP000319094"/>
    </source>
</evidence>
<name>A0A542Y8R6_9MICO</name>
<dbReference type="InterPro" id="IPR037185">
    <property type="entry name" value="EmrE-like"/>
</dbReference>
<organism evidence="9 10">
    <name type="scientific">Leucobacter komagatae</name>
    <dbReference type="NCBI Taxonomy" id="55969"/>
    <lineage>
        <taxon>Bacteria</taxon>
        <taxon>Bacillati</taxon>
        <taxon>Actinomycetota</taxon>
        <taxon>Actinomycetes</taxon>
        <taxon>Micrococcales</taxon>
        <taxon>Microbacteriaceae</taxon>
        <taxon>Leucobacter</taxon>
    </lineage>
</organism>
<comment type="subcellular location">
    <subcellularLocation>
        <location evidence="1">Cell membrane</location>
        <topology evidence="1">Multi-pass membrane protein</topology>
    </subcellularLocation>
</comment>
<feature type="transmembrane region" description="Helical" evidence="8">
    <location>
        <begin position="197"/>
        <end position="216"/>
    </location>
</feature>
<accession>A0A542Y8R6</accession>
<sequence length="328" mass="35957">MGQSTSESISGGASPGRSATERGLIVSVISSLCFAGIYFITPKLAPASAESLWGIRNLFTLPLILLTLAVFRQRQFVADIWHRIRRKPLLLLPILFCGLLVAAQLWVFSWAPLHGRGLQVALGYFLLPLILVIVGKFLYRDRLLWWHWLAAGVAAVGVVWEIFRVGSVSWETLLVALGYPVYFVLRRALNINHLGGMFWEFLVLAPVALWLVIAEATNGRTLVENPTLVWLGPVFALWSGFALICYLLASRFLSISIFGLMSYLEPALLVVASLLIGERIASGEWPMYIAVWGAVGILVLGGTVQLIRSSRGGRRGGPDPQPPAPQAG</sequence>
<evidence type="ECO:0000256" key="5">
    <source>
        <dbReference type="ARBA" id="ARBA00022692"/>
    </source>
</evidence>
<dbReference type="AlphaFoldDB" id="A0A542Y8R6"/>
<dbReference type="InterPro" id="IPR004626">
    <property type="entry name" value="RarD"/>
</dbReference>
<keyword evidence="10" id="KW-1185">Reference proteome</keyword>
<dbReference type="Proteomes" id="UP000319094">
    <property type="component" value="Unassembled WGS sequence"/>
</dbReference>
<evidence type="ECO:0000256" key="6">
    <source>
        <dbReference type="ARBA" id="ARBA00022989"/>
    </source>
</evidence>
<feature type="transmembrane region" description="Helical" evidence="8">
    <location>
        <begin position="228"/>
        <end position="248"/>
    </location>
</feature>
<dbReference type="SUPFAM" id="SSF103481">
    <property type="entry name" value="Multidrug resistance efflux transporter EmrE"/>
    <property type="match status" value="1"/>
</dbReference>
<comment type="similarity">
    <text evidence="2">Belongs to the EamA transporter family.</text>
</comment>
<dbReference type="GO" id="GO:0005886">
    <property type="term" value="C:plasma membrane"/>
    <property type="evidence" value="ECO:0007669"/>
    <property type="project" value="UniProtKB-SubCell"/>
</dbReference>
<evidence type="ECO:0000256" key="1">
    <source>
        <dbReference type="ARBA" id="ARBA00004651"/>
    </source>
</evidence>
<dbReference type="RefSeq" id="WP_246055874.1">
    <property type="nucleotide sequence ID" value="NZ_BAAAUY010000020.1"/>
</dbReference>
<feature type="transmembrane region" description="Helical" evidence="8">
    <location>
        <begin position="53"/>
        <end position="71"/>
    </location>
</feature>
<reference evidence="9 10" key="1">
    <citation type="submission" date="2019-06" db="EMBL/GenBank/DDBJ databases">
        <title>Sequencing the genomes of 1000 actinobacteria strains.</title>
        <authorList>
            <person name="Klenk H.-P."/>
        </authorList>
    </citation>
    <scope>NUCLEOTIDE SEQUENCE [LARGE SCALE GENOMIC DNA]</scope>
    <source>
        <strain evidence="9 10">DSM 8803</strain>
    </source>
</reference>
<feature type="transmembrane region" description="Helical" evidence="8">
    <location>
        <begin position="169"/>
        <end position="185"/>
    </location>
</feature>
<keyword evidence="4" id="KW-1003">Cell membrane</keyword>
<keyword evidence="6 8" id="KW-1133">Transmembrane helix</keyword>
<feature type="transmembrane region" description="Helical" evidence="8">
    <location>
        <begin position="145"/>
        <end position="163"/>
    </location>
</feature>
<evidence type="ECO:0000256" key="8">
    <source>
        <dbReference type="SAM" id="Phobius"/>
    </source>
</evidence>
<keyword evidence="3" id="KW-0813">Transport</keyword>
<dbReference type="NCBIfam" id="TIGR00688">
    <property type="entry name" value="rarD"/>
    <property type="match status" value="1"/>
</dbReference>
<proteinExistence type="inferred from homology"/>